<keyword evidence="4" id="KW-1185">Reference proteome</keyword>
<dbReference type="Pfam" id="PF09603">
    <property type="entry name" value="Fib_succ_major"/>
    <property type="match status" value="1"/>
</dbReference>
<keyword evidence="1" id="KW-0732">Signal</keyword>
<feature type="domain" description="Fibrobacter succinogenes major paralogous" evidence="2">
    <location>
        <begin position="396"/>
        <end position="587"/>
    </location>
</feature>
<name>A0A383TZ06_9FLAO</name>
<organism evidence="3 4">
    <name type="scientific">Candidatus Ornithobacterium hominis</name>
    <dbReference type="NCBI Taxonomy" id="2497989"/>
    <lineage>
        <taxon>Bacteria</taxon>
        <taxon>Pseudomonadati</taxon>
        <taxon>Bacteroidota</taxon>
        <taxon>Flavobacteriia</taxon>
        <taxon>Flavobacteriales</taxon>
        <taxon>Weeksellaceae</taxon>
        <taxon>Ornithobacterium</taxon>
    </lineage>
</organism>
<sequence>MKKLLLSLTVLSAVAVTAQVGVNTDQPSGTFDAAYINPQEAPAGTKWANPATPQGLHLPNVSTEQRSQFEDVREGMMIYNTDKQCLEVYLGVRSGAHQWECIPNVGNKSSQGVSVSPAGFSGKFMRGEKLSGASVSFTITNNGFSPISELDFSDAVGVEHEGIIIEVDGSANSNVSLKGHESKTLTYTLSGMPREDQLTAIFSKFGLSAEQQLTVGKGNANLQNQEQYIVSFAHDGKTIQGNIDNASNQISLKIPYTNGKGSYEAVNIEETTTPGQGGDSKKITLRIPAGNFAVQGELTATLEVEGNGSYQVKQMAPEQSYVIATYDIDINGSRSKVIIKGIGGIPDRKFNERTNGELRHQFVYAPVTVTGANGYNKTWLNLNLGAAYADINNPNFNPNVNKTGEAIHSDENLYGSLYQWQRANDGHEFRNQLTAPKRAPNWKDAGSSAGKFIAGGHNWVANGGDALGSDLELWRAGRGGVNNPCPSGYHVPTIEEWQEFHQAVTGSRSGVKTNQMWTQDKLPNLAAAAYRFFYLGQLGGTKDSSGFYWSSSSSYGRSAHRMSFKSNLSGVRSSSARANGFSVRCIKD</sequence>
<gene>
    <name evidence="3" type="ORF">SAMEA104719789_00893</name>
</gene>
<dbReference type="OrthoDB" id="9805760at2"/>
<evidence type="ECO:0000259" key="2">
    <source>
        <dbReference type="Pfam" id="PF09603"/>
    </source>
</evidence>
<evidence type="ECO:0000313" key="4">
    <source>
        <dbReference type="Proteomes" id="UP000262142"/>
    </source>
</evidence>
<dbReference type="Proteomes" id="UP000262142">
    <property type="component" value="Unassembled WGS sequence"/>
</dbReference>
<reference evidence="3 4" key="1">
    <citation type="submission" date="2018-09" db="EMBL/GenBank/DDBJ databases">
        <authorList>
            <consortium name="Pathogen Informatics"/>
        </authorList>
    </citation>
    <scope>NUCLEOTIDE SEQUENCE [LARGE SCALE GENOMIC DNA]</scope>
    <source>
        <strain evidence="3 4">OH-22767</strain>
    </source>
</reference>
<proteinExistence type="predicted"/>
<protein>
    <submittedName>
        <fullName evidence="3">Fibrobacter succinogenes major paralogous domain</fullName>
    </submittedName>
</protein>
<evidence type="ECO:0000313" key="3">
    <source>
        <dbReference type="EMBL" id="SZD72448.1"/>
    </source>
</evidence>
<dbReference type="EMBL" id="UNSC01000003">
    <property type="protein sequence ID" value="SZD72448.1"/>
    <property type="molecule type" value="Genomic_DNA"/>
</dbReference>
<dbReference type="InterPro" id="IPR011871">
    <property type="entry name" value="Fib_succ_major"/>
</dbReference>
<dbReference type="AlphaFoldDB" id="A0A383TZ06"/>
<accession>A0A383TZ06</accession>
<feature type="chain" id="PRO_5016996094" evidence="1">
    <location>
        <begin position="19"/>
        <end position="588"/>
    </location>
</feature>
<dbReference type="NCBIfam" id="TIGR02145">
    <property type="entry name" value="Fib_succ_major"/>
    <property type="match status" value="1"/>
</dbReference>
<evidence type="ECO:0000256" key="1">
    <source>
        <dbReference type="SAM" id="SignalP"/>
    </source>
</evidence>
<dbReference type="RefSeq" id="WP_119059241.1">
    <property type="nucleotide sequence ID" value="NZ_UNSC01000003.1"/>
</dbReference>
<feature type="signal peptide" evidence="1">
    <location>
        <begin position="1"/>
        <end position="18"/>
    </location>
</feature>